<keyword evidence="3" id="KW-0560">Oxidoreductase</keyword>
<evidence type="ECO:0000259" key="4">
    <source>
        <dbReference type="Pfam" id="PF01494"/>
    </source>
</evidence>
<dbReference type="InterPro" id="IPR036188">
    <property type="entry name" value="FAD/NAD-bd_sf"/>
</dbReference>
<dbReference type="SUPFAM" id="SSF51905">
    <property type="entry name" value="FAD/NAD(P)-binding domain"/>
    <property type="match status" value="1"/>
</dbReference>
<sequence length="428" mass="47788">MSHIESKKLRIAIIGGGLGGLTCACALRNTTNLDIDLYEAADEIAEVGAGVTVWPRTWKLLRSMGIEQNMIDVLKDKPTEEPKLAFTFRKSDQPNGITFKRMLSYGGVATFHRADVQQALLKEVPPFCKIHLSHRLGSIYEEEDCVNLHFLNGNTATCDLLIGADGIKSVVRQHLHALPNNGITYTGTVAFRGLIPVEKLPTTYSDNRQRDDSVIYCGDSKYIVRYPVSKGRLINVGAFCTRLSDVEKTFEGPTVRDATQEEMQREFVGWEPEVISLLKCIDKPTCWAIQDLKPLDSYISNRIVVIGDAAHAMTPHFGIGAGQAMEDAYVLGGLLCKLTCSEDVGALLKIYDDIRRPFTNRVLQNSRQQGLFYQFNMPGFRELVGNTTPEHLATLGDILTKRWSFAWNETAENDHQTAMSMLKTRVKL</sequence>
<keyword evidence="1" id="KW-0285">Flavoprotein</keyword>
<feature type="domain" description="FAD-binding" evidence="4">
    <location>
        <begin position="10"/>
        <end position="366"/>
    </location>
</feature>
<keyword evidence="6" id="KW-1185">Reference proteome</keyword>
<dbReference type="Gene3D" id="3.50.50.60">
    <property type="entry name" value="FAD/NAD(P)-binding domain"/>
    <property type="match status" value="1"/>
</dbReference>
<accession>A0A8H5CBC0</accession>
<keyword evidence="2" id="KW-0274">FAD</keyword>
<dbReference type="Pfam" id="PF01494">
    <property type="entry name" value="FAD_binding_3"/>
    <property type="match status" value="1"/>
</dbReference>
<dbReference type="InterPro" id="IPR051104">
    <property type="entry name" value="FAD_monoxygenase"/>
</dbReference>
<protein>
    <recommendedName>
        <fullName evidence="4">FAD-binding domain-containing protein</fullName>
    </recommendedName>
</protein>
<dbReference type="GO" id="GO:0044550">
    <property type="term" value="P:secondary metabolite biosynthetic process"/>
    <property type="evidence" value="ECO:0007669"/>
    <property type="project" value="TreeGrafter"/>
</dbReference>
<evidence type="ECO:0000313" key="5">
    <source>
        <dbReference type="EMBL" id="KAF5337613.1"/>
    </source>
</evidence>
<proteinExistence type="predicted"/>
<comment type="caution">
    <text evidence="5">The sequence shown here is derived from an EMBL/GenBank/DDBJ whole genome shotgun (WGS) entry which is preliminary data.</text>
</comment>
<dbReference type="PANTHER" id="PTHR46720">
    <property type="entry name" value="HYDROXYLASE, PUTATIVE (AFU_ORTHOLOGUE AFUA_3G01460)-RELATED"/>
    <property type="match status" value="1"/>
</dbReference>
<evidence type="ECO:0000256" key="1">
    <source>
        <dbReference type="ARBA" id="ARBA00022630"/>
    </source>
</evidence>
<dbReference type="PANTHER" id="PTHR46720:SF3">
    <property type="entry name" value="FAD-BINDING DOMAIN-CONTAINING PROTEIN-RELATED"/>
    <property type="match status" value="1"/>
</dbReference>
<organism evidence="5 6">
    <name type="scientific">Tetrapyrgos nigripes</name>
    <dbReference type="NCBI Taxonomy" id="182062"/>
    <lineage>
        <taxon>Eukaryota</taxon>
        <taxon>Fungi</taxon>
        <taxon>Dikarya</taxon>
        <taxon>Basidiomycota</taxon>
        <taxon>Agaricomycotina</taxon>
        <taxon>Agaricomycetes</taxon>
        <taxon>Agaricomycetidae</taxon>
        <taxon>Agaricales</taxon>
        <taxon>Marasmiineae</taxon>
        <taxon>Marasmiaceae</taxon>
        <taxon>Tetrapyrgos</taxon>
    </lineage>
</organism>
<dbReference type="InterPro" id="IPR002938">
    <property type="entry name" value="FAD-bd"/>
</dbReference>
<dbReference type="GO" id="GO:0016491">
    <property type="term" value="F:oxidoreductase activity"/>
    <property type="evidence" value="ECO:0007669"/>
    <property type="project" value="UniProtKB-KW"/>
</dbReference>
<evidence type="ECO:0000256" key="3">
    <source>
        <dbReference type="ARBA" id="ARBA00023002"/>
    </source>
</evidence>
<gene>
    <name evidence="5" type="ORF">D9758_014926</name>
</gene>
<dbReference type="AlphaFoldDB" id="A0A8H5CBC0"/>
<dbReference type="OrthoDB" id="417877at2759"/>
<dbReference type="SUPFAM" id="SSF54373">
    <property type="entry name" value="FAD-linked reductases, C-terminal domain"/>
    <property type="match status" value="1"/>
</dbReference>
<name>A0A8H5CBC0_9AGAR</name>
<evidence type="ECO:0000256" key="2">
    <source>
        <dbReference type="ARBA" id="ARBA00022827"/>
    </source>
</evidence>
<reference evidence="5 6" key="1">
    <citation type="journal article" date="2020" name="ISME J.">
        <title>Uncovering the hidden diversity of litter-decomposition mechanisms in mushroom-forming fungi.</title>
        <authorList>
            <person name="Floudas D."/>
            <person name="Bentzer J."/>
            <person name="Ahren D."/>
            <person name="Johansson T."/>
            <person name="Persson P."/>
            <person name="Tunlid A."/>
        </authorList>
    </citation>
    <scope>NUCLEOTIDE SEQUENCE [LARGE SCALE GENOMIC DNA]</scope>
    <source>
        <strain evidence="5 6">CBS 291.85</strain>
    </source>
</reference>
<dbReference type="GO" id="GO:0071949">
    <property type="term" value="F:FAD binding"/>
    <property type="evidence" value="ECO:0007669"/>
    <property type="project" value="InterPro"/>
</dbReference>
<dbReference type="EMBL" id="JAACJM010000213">
    <property type="protein sequence ID" value="KAF5337613.1"/>
    <property type="molecule type" value="Genomic_DNA"/>
</dbReference>
<dbReference type="PRINTS" id="PR00420">
    <property type="entry name" value="RNGMNOXGNASE"/>
</dbReference>
<dbReference type="Proteomes" id="UP000559256">
    <property type="component" value="Unassembled WGS sequence"/>
</dbReference>
<dbReference type="PROSITE" id="PS51257">
    <property type="entry name" value="PROKAR_LIPOPROTEIN"/>
    <property type="match status" value="1"/>
</dbReference>
<evidence type="ECO:0000313" key="6">
    <source>
        <dbReference type="Proteomes" id="UP000559256"/>
    </source>
</evidence>